<dbReference type="EMBL" id="JAYWIO010000005">
    <property type="protein sequence ID" value="KAK7259854.1"/>
    <property type="molecule type" value="Genomic_DNA"/>
</dbReference>
<reference evidence="2 3" key="1">
    <citation type="submission" date="2024-01" db="EMBL/GenBank/DDBJ databases">
        <title>The genomes of 5 underutilized Papilionoideae crops provide insights into root nodulation and disease resistanc.</title>
        <authorList>
            <person name="Yuan L."/>
        </authorList>
    </citation>
    <scope>NUCLEOTIDE SEQUENCE [LARGE SCALE GENOMIC DNA]</scope>
    <source>
        <strain evidence="2">ZHUSHIDOU_FW_LH</strain>
        <tissue evidence="2">Leaf</tissue>
    </source>
</reference>
<feature type="compositionally biased region" description="Basic and acidic residues" evidence="1">
    <location>
        <begin position="490"/>
        <end position="504"/>
    </location>
</feature>
<evidence type="ECO:0000313" key="3">
    <source>
        <dbReference type="Proteomes" id="UP001372338"/>
    </source>
</evidence>
<feature type="compositionally biased region" description="Gly residues" evidence="1">
    <location>
        <begin position="48"/>
        <end position="59"/>
    </location>
</feature>
<feature type="compositionally biased region" description="Gly residues" evidence="1">
    <location>
        <begin position="206"/>
        <end position="218"/>
    </location>
</feature>
<feature type="region of interest" description="Disordered" evidence="1">
    <location>
        <begin position="457"/>
        <end position="504"/>
    </location>
</feature>
<feature type="region of interest" description="Disordered" evidence="1">
    <location>
        <begin position="1"/>
        <end position="59"/>
    </location>
</feature>
<dbReference type="Proteomes" id="UP001372338">
    <property type="component" value="Unassembled WGS sequence"/>
</dbReference>
<feature type="compositionally biased region" description="Basic and acidic residues" evidence="1">
    <location>
        <begin position="163"/>
        <end position="178"/>
    </location>
</feature>
<accession>A0AAN9HZU1</accession>
<name>A0AAN9HZU1_CROPI</name>
<dbReference type="AlphaFoldDB" id="A0AAN9HZU1"/>
<proteinExistence type="predicted"/>
<feature type="compositionally biased region" description="Polar residues" evidence="1">
    <location>
        <begin position="260"/>
        <end position="273"/>
    </location>
</feature>
<feature type="compositionally biased region" description="Pro residues" evidence="1">
    <location>
        <begin position="35"/>
        <end position="44"/>
    </location>
</feature>
<dbReference type="PANTHER" id="PTHR36056">
    <property type="entry name" value="PROTEIN, PUTATIVE-RELATED"/>
    <property type="match status" value="1"/>
</dbReference>
<gene>
    <name evidence="2" type="ORF">RIF29_25469</name>
</gene>
<comment type="caution">
    <text evidence="2">The sequence shown here is derived from an EMBL/GenBank/DDBJ whole genome shotgun (WGS) entry which is preliminary data.</text>
</comment>
<evidence type="ECO:0000256" key="1">
    <source>
        <dbReference type="SAM" id="MobiDB-lite"/>
    </source>
</evidence>
<sequence length="778" mass="85016">MQPRQRSPRGFYASEYRRDASFGRGHPSPKSFSQAPPPPPPPPRRGGSVTGTGGIGGGDVFVEAGRLATEYLVSQGMLPPNALSLKWNSNGYNVGVGFKKQGEIVVDGGGARTSALSRLGNDGGLHGRRKSGFDEFGQKGIRRRGGFRSNGFDWGREVRRNGSWNDRYRGNFDMKDDGYVDDEDSVTRMQDDEDQEQQQQQQQDGVGSGIDGGGGGGGDDVDDVSQKLESNEIMPRSEDRDDLDAERSKDDHVSGELSDLKQNSPTAENDTYNTEMEFGKSSDELENVGDGVKEVNEGALENVSDGVKEVNENEVACNDDDNDNDIEKSSISKNLSVQSLDQEDNSSVRVFTDLLSLCKSVKVPTRIRSSLTNKNLKAELHQNDGDGSVHDTGSVQGPEILAAENESGEGASSGDLLSNKTYDLEHTDSDVAIVEPIHDVEDVKELDTVCTTEEVQPIGSQSGEDGGYVHDNSQESSATLPEYGSCSTVAEERGEKRAAEPGDIREETKRLREWLPVLAPRTNEYFVNSSRIGMKENLGEDEISSIDKVTKSSNQSSLISSPQFTQGGDKQFIHCSEEKQSLPSSSSFRTCDLNLIEASENHENHVDHPILIYPPATKANEAVPVDIDLTMGHHASVSSKFSTHSASGKQIEVIDLEDDSTHEEKPVENMERKEDTMFQGLEGFSNHAQNTADIHDVQDGYGLMISELLATDFPHCSSVPNDMNSVHNEMGLHNGTGPLTSEDDSIYMSLGEMSLGEIPLSFYRPWEQPPSQDYQKPF</sequence>
<organism evidence="2 3">
    <name type="scientific">Crotalaria pallida</name>
    <name type="common">Smooth rattlebox</name>
    <name type="synonym">Crotalaria striata</name>
    <dbReference type="NCBI Taxonomy" id="3830"/>
    <lineage>
        <taxon>Eukaryota</taxon>
        <taxon>Viridiplantae</taxon>
        <taxon>Streptophyta</taxon>
        <taxon>Embryophyta</taxon>
        <taxon>Tracheophyta</taxon>
        <taxon>Spermatophyta</taxon>
        <taxon>Magnoliopsida</taxon>
        <taxon>eudicotyledons</taxon>
        <taxon>Gunneridae</taxon>
        <taxon>Pentapetalae</taxon>
        <taxon>rosids</taxon>
        <taxon>fabids</taxon>
        <taxon>Fabales</taxon>
        <taxon>Fabaceae</taxon>
        <taxon>Papilionoideae</taxon>
        <taxon>50 kb inversion clade</taxon>
        <taxon>genistoids sensu lato</taxon>
        <taxon>core genistoids</taxon>
        <taxon>Crotalarieae</taxon>
        <taxon>Crotalaria</taxon>
    </lineage>
</organism>
<evidence type="ECO:0000313" key="2">
    <source>
        <dbReference type="EMBL" id="KAK7259854.1"/>
    </source>
</evidence>
<feature type="region of interest" description="Disordered" evidence="1">
    <location>
        <begin position="300"/>
        <end position="330"/>
    </location>
</feature>
<protein>
    <submittedName>
        <fullName evidence="2">Uncharacterized protein</fullName>
    </submittedName>
</protein>
<keyword evidence="3" id="KW-1185">Reference proteome</keyword>
<feature type="compositionally biased region" description="Basic and acidic residues" evidence="1">
    <location>
        <begin position="224"/>
        <end position="254"/>
    </location>
</feature>
<dbReference type="InterPro" id="IPR040276">
    <property type="entry name" value="At4g26450-like"/>
</dbReference>
<feature type="region of interest" description="Disordered" evidence="1">
    <location>
        <begin position="163"/>
        <end position="273"/>
    </location>
</feature>
<dbReference type="PANTHER" id="PTHR36056:SF1">
    <property type="entry name" value="PROTEIN, PUTATIVE-RELATED"/>
    <property type="match status" value="1"/>
</dbReference>